<protein>
    <submittedName>
        <fullName evidence="1">Uncharacterized protein</fullName>
    </submittedName>
</protein>
<comment type="caution">
    <text evidence="1">The sequence shown here is derived from an EMBL/GenBank/DDBJ whole genome shotgun (WGS) entry which is preliminary data.</text>
</comment>
<reference evidence="2" key="1">
    <citation type="submission" date="2017-03" db="EMBL/GenBank/DDBJ databases">
        <authorList>
            <person name="Safronova V.I."/>
            <person name="Sazanova A.L."/>
            <person name="Chirak E.R."/>
        </authorList>
    </citation>
    <scope>NUCLEOTIDE SEQUENCE [LARGE SCALE GENOMIC DNA]</scope>
    <source>
        <strain evidence="2">Ach-343</strain>
    </source>
</reference>
<dbReference type="AlphaFoldDB" id="A0A2W7BXW7"/>
<dbReference type="RefSeq" id="WP_111548198.1">
    <property type="nucleotide sequence ID" value="NZ_MZXV01000075.1"/>
</dbReference>
<sequence length="113" mass="12748">MKDDFIAWVHQLSQDATCHGHSMGAAVRVRSDDTMKLACIDFYVCAALLACSRYLSDCLSPKVIPSWHLNSLHGWRRRNNERGADNQAGVSGKRLPFLFFIKKRGTEPEQAPE</sequence>
<keyword evidence="2" id="KW-1185">Reference proteome</keyword>
<evidence type="ECO:0000313" key="1">
    <source>
        <dbReference type="EMBL" id="PZV34338.1"/>
    </source>
</evidence>
<accession>A0A2W7BXW7</accession>
<gene>
    <name evidence="1" type="ORF">B5V02_32855</name>
</gene>
<dbReference type="EMBL" id="MZXV01000075">
    <property type="protein sequence ID" value="PZV34338.1"/>
    <property type="molecule type" value="Genomic_DNA"/>
</dbReference>
<dbReference type="Proteomes" id="UP000248616">
    <property type="component" value="Unassembled WGS sequence"/>
</dbReference>
<name>A0A2W7BXW7_9HYPH</name>
<proteinExistence type="predicted"/>
<organism evidence="1 2">
    <name type="scientific">Mesorhizobium kowhaii</name>
    <dbReference type="NCBI Taxonomy" id="1300272"/>
    <lineage>
        <taxon>Bacteria</taxon>
        <taxon>Pseudomonadati</taxon>
        <taxon>Pseudomonadota</taxon>
        <taxon>Alphaproteobacteria</taxon>
        <taxon>Hyphomicrobiales</taxon>
        <taxon>Phyllobacteriaceae</taxon>
        <taxon>Mesorhizobium</taxon>
    </lineage>
</organism>
<evidence type="ECO:0000313" key="2">
    <source>
        <dbReference type="Proteomes" id="UP000248616"/>
    </source>
</evidence>